<reference evidence="2" key="1">
    <citation type="submission" date="2021-01" db="EMBL/GenBank/DDBJ databases">
        <authorList>
            <person name="Corre E."/>
            <person name="Pelletier E."/>
            <person name="Niang G."/>
            <person name="Scheremetjew M."/>
            <person name="Finn R."/>
            <person name="Kale V."/>
            <person name="Holt S."/>
            <person name="Cochrane G."/>
            <person name="Meng A."/>
            <person name="Brown T."/>
            <person name="Cohen L."/>
        </authorList>
    </citation>
    <scope>NUCLEOTIDE SEQUENCE</scope>
    <source>
        <strain evidence="2">Pbaha01</strain>
    </source>
</reference>
<protein>
    <submittedName>
        <fullName evidence="2">Uncharacterized protein</fullName>
    </submittedName>
</protein>
<evidence type="ECO:0000313" key="2">
    <source>
        <dbReference type="EMBL" id="CAD8368970.1"/>
    </source>
</evidence>
<feature type="compositionally biased region" description="Basic and acidic residues" evidence="1">
    <location>
        <begin position="107"/>
        <end position="118"/>
    </location>
</feature>
<feature type="region of interest" description="Disordered" evidence="1">
    <location>
        <begin position="237"/>
        <end position="266"/>
    </location>
</feature>
<name>A0A7S0FMJ9_9DINO</name>
<feature type="region of interest" description="Disordered" evidence="1">
    <location>
        <begin position="100"/>
        <end position="127"/>
    </location>
</feature>
<dbReference type="AlphaFoldDB" id="A0A7S0FMJ9"/>
<gene>
    <name evidence="2" type="ORF">PBAH0796_LOCUS19152</name>
</gene>
<dbReference type="EMBL" id="HBEG01031296">
    <property type="protein sequence ID" value="CAD8368970.1"/>
    <property type="molecule type" value="Transcribed_RNA"/>
</dbReference>
<evidence type="ECO:0000256" key="1">
    <source>
        <dbReference type="SAM" id="MobiDB-lite"/>
    </source>
</evidence>
<organism evidence="2">
    <name type="scientific">Pyrodinium bahamense</name>
    <dbReference type="NCBI Taxonomy" id="73915"/>
    <lineage>
        <taxon>Eukaryota</taxon>
        <taxon>Sar</taxon>
        <taxon>Alveolata</taxon>
        <taxon>Dinophyceae</taxon>
        <taxon>Gonyaulacales</taxon>
        <taxon>Pyrocystaceae</taxon>
        <taxon>Pyrodinium</taxon>
    </lineage>
</organism>
<sequence length="266" mass="28567">MCVGPSEAPEAIEDRQFGARPGAAELVCAGSPKMADAEVELPAAGRPEGEARFGRGARRQYLRPLEELRRDFERRRAGRFRPLKELTLDFERRQAARRRALGGPAQEDLKQHHGESHGEVTQAPPKLPTYGRAQLLAVIGAMGEASAEANRGALGISVLRVPSLAAGAARPARPSQYTEDPRLDDTRIVARIEARLSRESGANSRNAETFGGDCGAGWTFAEALRANRALQELEGCASTAAGSEPSERASEIGTSDCEDSTWACMS</sequence>
<proteinExistence type="predicted"/>
<accession>A0A7S0FMJ9</accession>